<dbReference type="Pfam" id="PF01872">
    <property type="entry name" value="RibD_C"/>
    <property type="match status" value="1"/>
</dbReference>
<evidence type="ECO:0000259" key="1">
    <source>
        <dbReference type="Pfam" id="PF01872"/>
    </source>
</evidence>
<evidence type="ECO:0000313" key="3">
    <source>
        <dbReference type="Proteomes" id="UP000460272"/>
    </source>
</evidence>
<proteinExistence type="predicted"/>
<dbReference type="PANTHER" id="PTHR38011">
    <property type="entry name" value="DIHYDROFOLATE REDUCTASE FAMILY PROTEIN (AFU_ORTHOLOGUE AFUA_8G06820)"/>
    <property type="match status" value="1"/>
</dbReference>
<dbReference type="EMBL" id="RPFW01000011">
    <property type="protein sequence ID" value="TVY99802.1"/>
    <property type="molecule type" value="Genomic_DNA"/>
</dbReference>
<dbReference type="InterPro" id="IPR024072">
    <property type="entry name" value="DHFR-like_dom_sf"/>
</dbReference>
<dbReference type="AlphaFoldDB" id="A0A6P2BRA2"/>
<dbReference type="Proteomes" id="UP000460272">
    <property type="component" value="Unassembled WGS sequence"/>
</dbReference>
<name>A0A6P2BRA2_9ACTN</name>
<dbReference type="PANTHER" id="PTHR38011:SF11">
    <property type="entry name" value="2,5-DIAMINO-6-RIBOSYLAMINO-4(3H)-PYRIMIDINONE 5'-PHOSPHATE REDUCTASE"/>
    <property type="match status" value="1"/>
</dbReference>
<dbReference type="OrthoDB" id="3471694at2"/>
<dbReference type="GO" id="GO:0008703">
    <property type="term" value="F:5-amino-6-(5-phosphoribosylamino)uracil reductase activity"/>
    <property type="evidence" value="ECO:0007669"/>
    <property type="project" value="InterPro"/>
</dbReference>
<dbReference type="GO" id="GO:0009231">
    <property type="term" value="P:riboflavin biosynthetic process"/>
    <property type="evidence" value="ECO:0007669"/>
    <property type="project" value="InterPro"/>
</dbReference>
<sequence length="180" mass="19564">MRKIIAGLFITLDGVVEAPEKWNLPYYDDELSEAVMPLLAGAGTHLYGRRSYELFRRVFTGPAAPPHAEMMTTTPKVVVSTTMKDPGWGPTTVIGGDVAAALARLKQQPGKDITVGASGILIRFLLAERLLDELRLLVHPVVAGTGTRLFEHDSGHVPLTLLESRAHRNGVVALRYAPES</sequence>
<dbReference type="Gene3D" id="3.40.430.10">
    <property type="entry name" value="Dihydrofolate Reductase, subunit A"/>
    <property type="match status" value="1"/>
</dbReference>
<accession>A0A6P2BRA2</accession>
<protein>
    <submittedName>
        <fullName evidence="2">Dihydrofolate reductase</fullName>
    </submittedName>
</protein>
<dbReference type="SUPFAM" id="SSF53597">
    <property type="entry name" value="Dihydrofolate reductase-like"/>
    <property type="match status" value="1"/>
</dbReference>
<reference evidence="2 3" key="1">
    <citation type="submission" date="2018-11" db="EMBL/GenBank/DDBJ databases">
        <title>Trebonia kvetii gen.nov., sp.nov., a novel acidophilic actinobacterium, and proposal of the new actinobacterial family Treboniaceae fam. nov.</title>
        <authorList>
            <person name="Rapoport D."/>
            <person name="Sagova-Mareckova M."/>
            <person name="Sedlacek I."/>
            <person name="Provaznik J."/>
            <person name="Kralova S."/>
            <person name="Pavlinic D."/>
            <person name="Benes V."/>
            <person name="Kopecky J."/>
        </authorList>
    </citation>
    <scope>NUCLEOTIDE SEQUENCE [LARGE SCALE GENOMIC DNA]</scope>
    <source>
        <strain evidence="2 3">15Tr583</strain>
    </source>
</reference>
<dbReference type="InterPro" id="IPR002734">
    <property type="entry name" value="RibDG_C"/>
</dbReference>
<organism evidence="2 3">
    <name type="scientific">Trebonia kvetii</name>
    <dbReference type="NCBI Taxonomy" id="2480626"/>
    <lineage>
        <taxon>Bacteria</taxon>
        <taxon>Bacillati</taxon>
        <taxon>Actinomycetota</taxon>
        <taxon>Actinomycetes</taxon>
        <taxon>Streptosporangiales</taxon>
        <taxon>Treboniaceae</taxon>
        <taxon>Trebonia</taxon>
    </lineage>
</organism>
<gene>
    <name evidence="2" type="ORF">EAS64_39785</name>
</gene>
<comment type="caution">
    <text evidence="2">The sequence shown here is derived from an EMBL/GenBank/DDBJ whole genome shotgun (WGS) entry which is preliminary data.</text>
</comment>
<keyword evidence="3" id="KW-1185">Reference proteome</keyword>
<evidence type="ECO:0000313" key="2">
    <source>
        <dbReference type="EMBL" id="TVY99802.1"/>
    </source>
</evidence>
<dbReference type="RefSeq" id="WP_145861886.1">
    <property type="nucleotide sequence ID" value="NZ_RPFW01000011.1"/>
</dbReference>
<feature type="domain" description="Bacterial bifunctional deaminase-reductase C-terminal" evidence="1">
    <location>
        <begin position="2"/>
        <end position="172"/>
    </location>
</feature>
<dbReference type="InterPro" id="IPR050765">
    <property type="entry name" value="Riboflavin_Biosynth_HTPR"/>
</dbReference>